<dbReference type="RefSeq" id="WP_187974834.1">
    <property type="nucleotide sequence ID" value="NZ_CP046884.1"/>
</dbReference>
<dbReference type="KEGG" id="cpoy:GP475_01070"/>
<dbReference type="Proteomes" id="UP000516320">
    <property type="component" value="Chromosome"/>
</dbReference>
<gene>
    <name evidence="1" type="ORF">GP475_01070</name>
</gene>
<evidence type="ECO:0000313" key="2">
    <source>
        <dbReference type="Proteomes" id="UP000516320"/>
    </source>
</evidence>
<evidence type="ECO:0000313" key="1">
    <source>
        <dbReference type="EMBL" id="QNQ89378.1"/>
    </source>
</evidence>
<organism evidence="1 2">
    <name type="scientific">Corynebacterium poyangense</name>
    <dbReference type="NCBI Taxonomy" id="2684405"/>
    <lineage>
        <taxon>Bacteria</taxon>
        <taxon>Bacillati</taxon>
        <taxon>Actinomycetota</taxon>
        <taxon>Actinomycetes</taxon>
        <taxon>Mycobacteriales</taxon>
        <taxon>Corynebacteriaceae</taxon>
        <taxon>Corynebacterium</taxon>
    </lineage>
</organism>
<dbReference type="Pfam" id="PF13274">
    <property type="entry name" value="SocA_Panacea"/>
    <property type="match status" value="1"/>
</dbReference>
<dbReference type="AlphaFoldDB" id="A0A7H0SLF3"/>
<accession>A0A7H0SLF3</accession>
<keyword evidence="2" id="KW-1185">Reference proteome</keyword>
<protein>
    <submittedName>
        <fullName evidence="1">DUF4065 domain-containing protein</fullName>
    </submittedName>
</protein>
<dbReference type="EMBL" id="CP046884">
    <property type="protein sequence ID" value="QNQ89378.1"/>
    <property type="molecule type" value="Genomic_DNA"/>
</dbReference>
<name>A0A7H0SLF3_9CORY</name>
<sequence length="216" mass="24432">MSVQASLSAIKAAQAVNFFLQQSATDPRSVDGDMYLKLIKLLWAADRFSLRNFGSEVTEDHYSAMPYGPVASETYNLMKACEPGAEVDTLWTSESDAAWWKEHFETRGYALEVISDPGSDYLSRADILMLETAYEQFRGTGRFAAAHNISHIYPEWTRAFVPNVAVRSFEIDPVNFFDDPDSESDPYFQVDPETLESARYFFNERQDLSMSIGIAL</sequence>
<reference evidence="1 2" key="1">
    <citation type="submission" date="2019-12" db="EMBL/GenBank/DDBJ databases">
        <title>Corynebacterium sp. nov., isolated from feces of the Anser Albifrons in China.</title>
        <authorList>
            <person name="Liu Q."/>
        </authorList>
    </citation>
    <scope>NUCLEOTIDE SEQUENCE [LARGE SCALE GENOMIC DNA]</scope>
    <source>
        <strain evidence="1 2">4H37-19</strain>
    </source>
</reference>
<dbReference type="InterPro" id="IPR025272">
    <property type="entry name" value="SocA_Panacea"/>
</dbReference>
<proteinExistence type="predicted"/>